<organism evidence="1 2">
    <name type="scientific">Diabrotica balteata</name>
    <name type="common">Banded cucumber beetle</name>
    <dbReference type="NCBI Taxonomy" id="107213"/>
    <lineage>
        <taxon>Eukaryota</taxon>
        <taxon>Metazoa</taxon>
        <taxon>Ecdysozoa</taxon>
        <taxon>Arthropoda</taxon>
        <taxon>Hexapoda</taxon>
        <taxon>Insecta</taxon>
        <taxon>Pterygota</taxon>
        <taxon>Neoptera</taxon>
        <taxon>Endopterygota</taxon>
        <taxon>Coleoptera</taxon>
        <taxon>Polyphaga</taxon>
        <taxon>Cucujiformia</taxon>
        <taxon>Chrysomeloidea</taxon>
        <taxon>Chrysomelidae</taxon>
        <taxon>Galerucinae</taxon>
        <taxon>Diabroticina</taxon>
        <taxon>Diabroticites</taxon>
        <taxon>Diabrotica</taxon>
    </lineage>
</organism>
<evidence type="ECO:0000313" key="2">
    <source>
        <dbReference type="Proteomes" id="UP001153709"/>
    </source>
</evidence>
<comment type="caution">
    <text evidence="1">The sequence shown here is derived from an EMBL/GenBank/DDBJ whole genome shotgun (WGS) entry which is preliminary data.</text>
</comment>
<keyword evidence="2" id="KW-1185">Reference proteome</keyword>
<dbReference type="OrthoDB" id="6784331at2759"/>
<proteinExistence type="predicted"/>
<evidence type="ECO:0000313" key="1">
    <source>
        <dbReference type="EMBL" id="CAH1234528.1"/>
    </source>
</evidence>
<protein>
    <submittedName>
        <fullName evidence="1">Uncharacterized protein</fullName>
    </submittedName>
</protein>
<name>A0A9P0DVT4_DIABA</name>
<accession>A0A9P0DVT4</accession>
<dbReference type="AlphaFoldDB" id="A0A9P0DVT4"/>
<gene>
    <name evidence="1" type="ORF">DIABBA_LOCUS149</name>
</gene>
<sequence>MEQIRTSYEFVDMVYNSSEENIGKDFSEEEKRKEKMMFGKRGFFGRSPVRGRDLTKKDLPREATLQRSFSLGEKRPAEKVESFDITPMVREMEKFTSVTNNLLKLMSDHINTKVVIKNEIKKLKTITYRSGQVEYFQLNTITTITRKGQEEENRGSRQTIFMVPVEKGETEMDGDKRLLAILSKLREDIEIVGTKEASLKVVGGDRGKNLRKLLEVTFRGMNPQLVLEYYKQEKIRAGTQKVIVKGGGKSYAELLKQIKGSVDTKEGISVKSAKKTRGGDLILEVAGK</sequence>
<reference evidence="1" key="1">
    <citation type="submission" date="2022-01" db="EMBL/GenBank/DDBJ databases">
        <authorList>
            <person name="King R."/>
        </authorList>
    </citation>
    <scope>NUCLEOTIDE SEQUENCE</scope>
</reference>
<dbReference type="Proteomes" id="UP001153709">
    <property type="component" value="Unassembled WGS sequence"/>
</dbReference>
<dbReference type="EMBL" id="CAKJVB030000389">
    <property type="protein sequence ID" value="CAH1234528.1"/>
    <property type="molecule type" value="Genomic_DNA"/>
</dbReference>